<reference evidence="2" key="1">
    <citation type="submission" date="2023-10" db="EMBL/GenBank/DDBJ databases">
        <authorList>
            <person name="Chen Y."/>
            <person name="Shah S."/>
            <person name="Dougan E. K."/>
            <person name="Thang M."/>
            <person name="Chan C."/>
        </authorList>
    </citation>
    <scope>NUCLEOTIDE SEQUENCE [LARGE SCALE GENOMIC DNA]</scope>
</reference>
<evidence type="ECO:0000313" key="2">
    <source>
        <dbReference type="EMBL" id="CAK0789940.1"/>
    </source>
</evidence>
<feature type="compositionally biased region" description="Low complexity" evidence="1">
    <location>
        <begin position="91"/>
        <end position="100"/>
    </location>
</feature>
<dbReference type="EMBL" id="CAUYUJ010000325">
    <property type="protein sequence ID" value="CAK0789940.1"/>
    <property type="molecule type" value="Genomic_DNA"/>
</dbReference>
<sequence>MARARPPRRWRPPPAGGPCREQMGAALCFGPVSLLDPFGVCAACSREGAEEWVAGPAEEEGARGTGGGRVTGSQPSTRGADARRARGGRRGLPAGAAAAWSPRRLARPPYARWRVSSTSTTWTATAFWGSRSWCS</sequence>
<evidence type="ECO:0000313" key="3">
    <source>
        <dbReference type="Proteomes" id="UP001189429"/>
    </source>
</evidence>
<evidence type="ECO:0000256" key="1">
    <source>
        <dbReference type="SAM" id="MobiDB-lite"/>
    </source>
</evidence>
<gene>
    <name evidence="2" type="ORF">PCOR1329_LOCUS1344</name>
</gene>
<feature type="compositionally biased region" description="Basic residues" evidence="1">
    <location>
        <begin position="1"/>
        <end position="11"/>
    </location>
</feature>
<organism evidence="2 3">
    <name type="scientific">Prorocentrum cordatum</name>
    <dbReference type="NCBI Taxonomy" id="2364126"/>
    <lineage>
        <taxon>Eukaryota</taxon>
        <taxon>Sar</taxon>
        <taxon>Alveolata</taxon>
        <taxon>Dinophyceae</taxon>
        <taxon>Prorocentrales</taxon>
        <taxon>Prorocentraceae</taxon>
        <taxon>Prorocentrum</taxon>
    </lineage>
</organism>
<name>A0ABN9PI69_9DINO</name>
<comment type="caution">
    <text evidence="2">The sequence shown here is derived from an EMBL/GenBank/DDBJ whole genome shotgun (WGS) entry which is preliminary data.</text>
</comment>
<feature type="region of interest" description="Disordered" evidence="1">
    <location>
        <begin position="1"/>
        <end position="22"/>
    </location>
</feature>
<protein>
    <submittedName>
        <fullName evidence="2">Uncharacterized protein</fullName>
    </submittedName>
</protein>
<accession>A0ABN9PI69</accession>
<dbReference type="Proteomes" id="UP001189429">
    <property type="component" value="Unassembled WGS sequence"/>
</dbReference>
<proteinExistence type="predicted"/>
<keyword evidence="3" id="KW-1185">Reference proteome</keyword>
<feature type="region of interest" description="Disordered" evidence="1">
    <location>
        <begin position="52"/>
        <end position="100"/>
    </location>
</feature>